<dbReference type="RefSeq" id="WP_345328197.1">
    <property type="nucleotide sequence ID" value="NZ_BAAAVH010000016.1"/>
</dbReference>
<evidence type="ECO:0000313" key="2">
    <source>
        <dbReference type="EMBL" id="MFC5889255.1"/>
    </source>
</evidence>
<proteinExistence type="predicted"/>
<reference evidence="3" key="1">
    <citation type="journal article" date="2019" name="Int. J. Syst. Evol. Microbiol.">
        <title>The Global Catalogue of Microorganisms (GCM) 10K type strain sequencing project: providing services to taxonomists for standard genome sequencing and annotation.</title>
        <authorList>
            <consortium name="The Broad Institute Genomics Platform"/>
            <consortium name="The Broad Institute Genome Sequencing Center for Infectious Disease"/>
            <person name="Wu L."/>
            <person name="Ma J."/>
        </authorList>
    </citation>
    <scope>NUCLEOTIDE SEQUENCE [LARGE SCALE GENOMIC DNA]</scope>
    <source>
        <strain evidence="3">CGMCC 4.1469</strain>
    </source>
</reference>
<evidence type="ECO:0000256" key="1">
    <source>
        <dbReference type="SAM" id="Phobius"/>
    </source>
</evidence>
<feature type="transmembrane region" description="Helical" evidence="1">
    <location>
        <begin position="38"/>
        <end position="61"/>
    </location>
</feature>
<keyword evidence="1" id="KW-0812">Transmembrane</keyword>
<gene>
    <name evidence="2" type="ORF">ACFP0N_30220</name>
</gene>
<keyword evidence="1" id="KW-0472">Membrane</keyword>
<sequence length="67" mass="6697">MQVQLSAVLVAGVVALAFFALVGFLVSASRGARRQVAVLAVVVTLLGVLPTILYAFSVIAAPVGASG</sequence>
<accession>A0ABW1F612</accession>
<name>A0ABW1F612_9ACTN</name>
<protein>
    <submittedName>
        <fullName evidence="2">Uncharacterized protein</fullName>
    </submittedName>
</protein>
<dbReference type="Proteomes" id="UP001596067">
    <property type="component" value="Unassembled WGS sequence"/>
</dbReference>
<keyword evidence="1" id="KW-1133">Transmembrane helix</keyword>
<evidence type="ECO:0000313" key="3">
    <source>
        <dbReference type="Proteomes" id="UP001596067"/>
    </source>
</evidence>
<organism evidence="2 3">
    <name type="scientific">Kitasatospora aburaviensis</name>
    <dbReference type="NCBI Taxonomy" id="67265"/>
    <lineage>
        <taxon>Bacteria</taxon>
        <taxon>Bacillati</taxon>
        <taxon>Actinomycetota</taxon>
        <taxon>Actinomycetes</taxon>
        <taxon>Kitasatosporales</taxon>
        <taxon>Streptomycetaceae</taxon>
        <taxon>Kitasatospora</taxon>
    </lineage>
</organism>
<feature type="transmembrane region" description="Helical" evidence="1">
    <location>
        <begin position="6"/>
        <end position="26"/>
    </location>
</feature>
<comment type="caution">
    <text evidence="2">The sequence shown here is derived from an EMBL/GenBank/DDBJ whole genome shotgun (WGS) entry which is preliminary data.</text>
</comment>
<dbReference type="EMBL" id="JBHSOD010000053">
    <property type="protein sequence ID" value="MFC5889255.1"/>
    <property type="molecule type" value="Genomic_DNA"/>
</dbReference>
<keyword evidence="3" id="KW-1185">Reference proteome</keyword>